<organism evidence="2 3">
    <name type="scientific">Pinctada imbricata</name>
    <name type="common">Atlantic pearl-oyster</name>
    <name type="synonym">Pinctada martensii</name>
    <dbReference type="NCBI Taxonomy" id="66713"/>
    <lineage>
        <taxon>Eukaryota</taxon>
        <taxon>Metazoa</taxon>
        <taxon>Spiralia</taxon>
        <taxon>Lophotrochozoa</taxon>
        <taxon>Mollusca</taxon>
        <taxon>Bivalvia</taxon>
        <taxon>Autobranchia</taxon>
        <taxon>Pteriomorphia</taxon>
        <taxon>Pterioida</taxon>
        <taxon>Pterioidea</taxon>
        <taxon>Pteriidae</taxon>
        <taxon>Pinctada</taxon>
    </lineage>
</organism>
<evidence type="ECO:0000313" key="2">
    <source>
        <dbReference type="EMBL" id="KAK3104052.1"/>
    </source>
</evidence>
<feature type="compositionally biased region" description="Polar residues" evidence="1">
    <location>
        <begin position="14"/>
        <end position="27"/>
    </location>
</feature>
<feature type="compositionally biased region" description="Basic residues" evidence="1">
    <location>
        <begin position="1"/>
        <end position="11"/>
    </location>
</feature>
<keyword evidence="3" id="KW-1185">Reference proteome</keyword>
<accession>A0AA88YNA7</accession>
<dbReference type="AlphaFoldDB" id="A0AA88YNA7"/>
<sequence>MPPVTRRRGRGRINPTSRNPPSSGNVGQTTTQVQQQIPVITRPVPTATITAEQLKDVTDKVTDRVLAQLNGANAQLPIFYSNNQDPFRVWIVGSSIVRNAFLHARKSNRGSNLDLERLGVSLWWQFKGGMKWSEVGRKVQCLLNFEDAPDLLIIHCGGNDIGDPAGSNCELRHNMFKTIQFLHNLLPSTRIIWSQILPRLRWRDEICHEALEKARIRTNSFIATIIIQAGGAYIRYPEIVELNTGMFSDDNVHLSDIGNEIFLYRIQQAICAFVTSDTFVSPPPGESGPWLNLI</sequence>
<dbReference type="InterPro" id="IPR036514">
    <property type="entry name" value="SGNH_hydro_sf"/>
</dbReference>
<protein>
    <recommendedName>
        <fullName evidence="4">SGNH hydrolase-type esterase domain-containing protein</fullName>
    </recommendedName>
</protein>
<evidence type="ECO:0000256" key="1">
    <source>
        <dbReference type="SAM" id="MobiDB-lite"/>
    </source>
</evidence>
<name>A0AA88YNA7_PINIB</name>
<dbReference type="Proteomes" id="UP001186944">
    <property type="component" value="Unassembled WGS sequence"/>
</dbReference>
<comment type="caution">
    <text evidence="2">The sequence shown here is derived from an EMBL/GenBank/DDBJ whole genome shotgun (WGS) entry which is preliminary data.</text>
</comment>
<dbReference type="EMBL" id="VSWD01000005">
    <property type="protein sequence ID" value="KAK3104052.1"/>
    <property type="molecule type" value="Genomic_DNA"/>
</dbReference>
<reference evidence="2" key="1">
    <citation type="submission" date="2019-08" db="EMBL/GenBank/DDBJ databases">
        <title>The improved chromosome-level genome for the pearl oyster Pinctada fucata martensii using PacBio sequencing and Hi-C.</title>
        <authorList>
            <person name="Zheng Z."/>
        </authorList>
    </citation>
    <scope>NUCLEOTIDE SEQUENCE</scope>
    <source>
        <strain evidence="2">ZZ-2019</strain>
        <tissue evidence="2">Adductor muscle</tissue>
    </source>
</reference>
<dbReference type="SUPFAM" id="SSF52266">
    <property type="entry name" value="SGNH hydrolase"/>
    <property type="match status" value="1"/>
</dbReference>
<proteinExistence type="predicted"/>
<dbReference type="CDD" id="cd00229">
    <property type="entry name" value="SGNH_hydrolase"/>
    <property type="match status" value="1"/>
</dbReference>
<feature type="region of interest" description="Disordered" evidence="1">
    <location>
        <begin position="1"/>
        <end position="33"/>
    </location>
</feature>
<evidence type="ECO:0000313" key="3">
    <source>
        <dbReference type="Proteomes" id="UP001186944"/>
    </source>
</evidence>
<dbReference type="Gene3D" id="3.40.50.1110">
    <property type="entry name" value="SGNH hydrolase"/>
    <property type="match status" value="1"/>
</dbReference>
<evidence type="ECO:0008006" key="4">
    <source>
        <dbReference type="Google" id="ProtNLM"/>
    </source>
</evidence>
<gene>
    <name evidence="2" type="ORF">FSP39_024038</name>
</gene>